<dbReference type="Gene3D" id="3.40.50.2000">
    <property type="entry name" value="Glycogen Phosphorylase B"/>
    <property type="match status" value="1"/>
</dbReference>
<dbReference type="CAZy" id="GT4">
    <property type="family name" value="Glycosyltransferase Family 4"/>
</dbReference>
<dbReference type="PANTHER" id="PTHR46401:SF9">
    <property type="entry name" value="MANNOSYLTRANSFERASE A"/>
    <property type="match status" value="1"/>
</dbReference>
<feature type="domain" description="Glycosyl transferase family 1" evidence="2">
    <location>
        <begin position="354"/>
        <end position="510"/>
    </location>
</feature>
<dbReference type="OrthoDB" id="9801609at2"/>
<dbReference type="Pfam" id="PF13432">
    <property type="entry name" value="TPR_16"/>
    <property type="match status" value="1"/>
</dbReference>
<gene>
    <name evidence="3" type="ordered locus">Rvan_2455</name>
</gene>
<reference evidence="4" key="1">
    <citation type="journal article" date="2011" name="J. Bacteriol.">
        <title>Genome sequences of eight morphologically diverse alphaproteobacteria.</title>
        <authorList>
            <consortium name="US DOE Joint Genome Institute"/>
            <person name="Brown P.J."/>
            <person name="Kysela D.T."/>
            <person name="Buechlein A."/>
            <person name="Hemmerich C."/>
            <person name="Brun Y.V."/>
        </authorList>
    </citation>
    <scope>NUCLEOTIDE SEQUENCE [LARGE SCALE GENOMIC DNA]</scope>
    <source>
        <strain evidence="4">ATCC 17100 / ATH 3.1.1 / DSM 162 / LMG 4299</strain>
    </source>
</reference>
<evidence type="ECO:0000259" key="2">
    <source>
        <dbReference type="Pfam" id="PF00534"/>
    </source>
</evidence>
<dbReference type="InterPro" id="IPR001296">
    <property type="entry name" value="Glyco_trans_1"/>
</dbReference>
<keyword evidence="1" id="KW-0802">TPR repeat</keyword>
<dbReference type="PANTHER" id="PTHR46401">
    <property type="entry name" value="GLYCOSYLTRANSFERASE WBBK-RELATED"/>
    <property type="match status" value="1"/>
</dbReference>
<dbReference type="PROSITE" id="PS50005">
    <property type="entry name" value="TPR"/>
    <property type="match status" value="1"/>
</dbReference>
<dbReference type="SUPFAM" id="SSF53756">
    <property type="entry name" value="UDP-Glycosyltransferase/glycogen phosphorylase"/>
    <property type="match status" value="1"/>
</dbReference>
<sequence>MLKWNESASNQGARALGDKARDAGQWAAAVEHYGAHLDRHPDDFGIWVQKGNCAKEARLFDVALAAYDRAVAMNSGDADVHLQRAHALKMQGRRGEAILSYKAALTLDPDLTSAARELNALGVRVDWIAAAKHRSLHIDVTDLLFYLRAHLHVSGIQRVIASFIRGVYQNRNSELYADVGFVTIDWQRQRIVEINIDNLMTVVDIVTSSEKTREEVDAALTACISSPRAADIRGGDVYFIIGAFWVSPSYERILINIREKGVSVGVYIYDLIPVAHRQFVTRDLAEGFTKNLYELTPLCDFAFTISEFVANEYRSFVESNFQRSMPISAVKLAHEIESINADEASVDPNVLDLTRDKYVLCVGTIEIRKNHQYLISAWRRLIDEGLQPPNLVIVGRWGWRVHDLKQQLEESEYLQGRVTVLDSISDPDLAYLYKNCEFSVFPSFVEGWGLPVGESLAYGRPCVASNSSSIPEVGGDFVRYFDPYDLSSGLAIFRKLFTNPAELEDWVDRIRSEFRPVSWAEVTATLCKGLAAKQSVSADAAQRAYFAPKPAWIYPIGTEQRDQATRTALASAAASLVRIKGWHPVETWGSWTCSRNASIRFAVSEQNNTRVVVAMKLKFPLPSQATVKFVNEQACTTELTGIDNRKWHFVTAIVKDGVVSLEWNCVGEVSVPPGEVRPLFLGIEAFGIAVASSVEDRFELLQNIISFEGS</sequence>
<dbReference type="eggNOG" id="COG0438">
    <property type="taxonomic scope" value="Bacteria"/>
</dbReference>
<dbReference type="STRING" id="648757.Rvan_2455"/>
<feature type="repeat" description="TPR" evidence="1">
    <location>
        <begin position="78"/>
        <end position="111"/>
    </location>
</feature>
<accession>E3I5F1</accession>
<dbReference type="InterPro" id="IPR019734">
    <property type="entry name" value="TPR_rpt"/>
</dbReference>
<evidence type="ECO:0000313" key="4">
    <source>
        <dbReference type="Proteomes" id="UP000001399"/>
    </source>
</evidence>
<proteinExistence type="predicted"/>
<dbReference type="RefSeq" id="WP_013420052.1">
    <property type="nucleotide sequence ID" value="NC_014664.1"/>
</dbReference>
<keyword evidence="4" id="KW-1185">Reference proteome</keyword>
<dbReference type="SUPFAM" id="SSF48452">
    <property type="entry name" value="TPR-like"/>
    <property type="match status" value="1"/>
</dbReference>
<organism evidence="3 4">
    <name type="scientific">Rhodomicrobium vannielii (strain ATCC 17100 / DSM 162 / LMG 4299 / NCIMB 10020 / ATH 3.1.1)</name>
    <dbReference type="NCBI Taxonomy" id="648757"/>
    <lineage>
        <taxon>Bacteria</taxon>
        <taxon>Pseudomonadati</taxon>
        <taxon>Pseudomonadota</taxon>
        <taxon>Alphaproteobacteria</taxon>
        <taxon>Hyphomicrobiales</taxon>
        <taxon>Hyphomicrobiaceae</taxon>
        <taxon>Rhodomicrobium</taxon>
    </lineage>
</organism>
<evidence type="ECO:0000313" key="3">
    <source>
        <dbReference type="EMBL" id="ADP71672.1"/>
    </source>
</evidence>
<dbReference type="CDD" id="cd03809">
    <property type="entry name" value="GT4_MtfB-like"/>
    <property type="match status" value="1"/>
</dbReference>
<dbReference type="eggNOG" id="COG0457">
    <property type="taxonomic scope" value="Bacteria"/>
</dbReference>
<dbReference type="GO" id="GO:0016757">
    <property type="term" value="F:glycosyltransferase activity"/>
    <property type="evidence" value="ECO:0007669"/>
    <property type="project" value="InterPro"/>
</dbReference>
<dbReference type="InterPro" id="IPR011990">
    <property type="entry name" value="TPR-like_helical_dom_sf"/>
</dbReference>
<keyword evidence="3" id="KW-0808">Transferase</keyword>
<protein>
    <submittedName>
        <fullName evidence="3">Glycosyl transferase group 1</fullName>
    </submittedName>
</protein>
<dbReference type="Proteomes" id="UP000001399">
    <property type="component" value="Chromosome"/>
</dbReference>
<name>E3I5F1_RHOVT</name>
<dbReference type="Gene3D" id="1.25.40.10">
    <property type="entry name" value="Tetratricopeptide repeat domain"/>
    <property type="match status" value="1"/>
</dbReference>
<dbReference type="Pfam" id="PF00534">
    <property type="entry name" value="Glycos_transf_1"/>
    <property type="match status" value="1"/>
</dbReference>
<dbReference type="EMBL" id="CP002292">
    <property type="protein sequence ID" value="ADP71672.1"/>
    <property type="molecule type" value="Genomic_DNA"/>
</dbReference>
<dbReference type="SMART" id="SM00028">
    <property type="entry name" value="TPR"/>
    <property type="match status" value="3"/>
</dbReference>
<evidence type="ECO:0000256" key="1">
    <source>
        <dbReference type="PROSITE-ProRule" id="PRU00339"/>
    </source>
</evidence>
<dbReference type="KEGG" id="rva:Rvan_2455"/>
<dbReference type="HOGENOM" id="CLU_405360_0_0_5"/>
<dbReference type="AlphaFoldDB" id="E3I5F1"/>